<name>A0ABD3Q3L2_9STRA</name>
<dbReference type="EMBL" id="JALLAZ020000480">
    <property type="protein sequence ID" value="KAL3794206.1"/>
    <property type="molecule type" value="Genomic_DNA"/>
</dbReference>
<dbReference type="InterPro" id="IPR021610">
    <property type="entry name" value="DUF3228"/>
</dbReference>
<comment type="caution">
    <text evidence="2">The sequence shown here is derived from an EMBL/GenBank/DDBJ whole genome shotgun (WGS) entry which is preliminary data.</text>
</comment>
<reference evidence="2 3" key="1">
    <citation type="submission" date="2024-10" db="EMBL/GenBank/DDBJ databases">
        <title>Updated reference genomes for cyclostephanoid diatoms.</title>
        <authorList>
            <person name="Roberts W.R."/>
            <person name="Alverson A.J."/>
        </authorList>
    </citation>
    <scope>NUCLEOTIDE SEQUENCE [LARGE SCALE GENOMIC DNA]</scope>
    <source>
        <strain evidence="2 3">AJA276-08</strain>
    </source>
</reference>
<dbReference type="Pfam" id="PF11539">
    <property type="entry name" value="DUF3228"/>
    <property type="match status" value="1"/>
</dbReference>
<sequence>MRFLLPALRAISLSSRTSSSLSKAASAFVSGRTVAAVPPPSAIGSRGSCVGARNMSSSSSSSRDQEGAVADRTRNLVVDPFCHRQFAERASRIEGYAGAVFEISISEFEDVVNSRYDPTKLVDGYAPFCKHLFVINDFTDARVNVLPITSDNERHLRTRYEARTELELPVLTRHFDRDSLLAGGGGKDERDVFPVAKYLDLILYSREQIERENAAMGKEAGGETDTAPWGIVSIKAQDVDRELPMTPITIMRNALGKDQGGSGVELSREAYMESVAYWKDHANVL</sequence>
<dbReference type="PANTHER" id="PTHR38666">
    <property type="match status" value="1"/>
</dbReference>
<dbReference type="PANTHER" id="PTHR38666:SF2">
    <property type="entry name" value="FLAGELLAR ASSOCIATED PROTEIN"/>
    <property type="match status" value="1"/>
</dbReference>
<dbReference type="Proteomes" id="UP001530315">
    <property type="component" value="Unassembled WGS sequence"/>
</dbReference>
<evidence type="ECO:0008006" key="4">
    <source>
        <dbReference type="Google" id="ProtNLM"/>
    </source>
</evidence>
<dbReference type="AlphaFoldDB" id="A0ABD3Q3L2"/>
<evidence type="ECO:0000256" key="1">
    <source>
        <dbReference type="SAM" id="MobiDB-lite"/>
    </source>
</evidence>
<evidence type="ECO:0000313" key="3">
    <source>
        <dbReference type="Proteomes" id="UP001530315"/>
    </source>
</evidence>
<evidence type="ECO:0000313" key="2">
    <source>
        <dbReference type="EMBL" id="KAL3794206.1"/>
    </source>
</evidence>
<protein>
    <recommendedName>
        <fullName evidence="4">Flagellar associated protein</fullName>
    </recommendedName>
</protein>
<dbReference type="Gene3D" id="3.30.2310.50">
    <property type="entry name" value="Protein of unknown function (DUF3228), domain 1"/>
    <property type="match status" value="1"/>
</dbReference>
<keyword evidence="3" id="KW-1185">Reference proteome</keyword>
<accession>A0ABD3Q3L2</accession>
<proteinExistence type="predicted"/>
<organism evidence="2 3">
    <name type="scientific">Stephanodiscus triporus</name>
    <dbReference type="NCBI Taxonomy" id="2934178"/>
    <lineage>
        <taxon>Eukaryota</taxon>
        <taxon>Sar</taxon>
        <taxon>Stramenopiles</taxon>
        <taxon>Ochrophyta</taxon>
        <taxon>Bacillariophyta</taxon>
        <taxon>Coscinodiscophyceae</taxon>
        <taxon>Thalassiosirophycidae</taxon>
        <taxon>Stephanodiscales</taxon>
        <taxon>Stephanodiscaceae</taxon>
        <taxon>Stephanodiscus</taxon>
    </lineage>
</organism>
<feature type="region of interest" description="Disordered" evidence="1">
    <location>
        <begin position="47"/>
        <end position="70"/>
    </location>
</feature>
<gene>
    <name evidence="2" type="ORF">ACHAW5_001483</name>
</gene>